<protein>
    <recommendedName>
        <fullName evidence="3">N-acetyltransferase domain-containing protein</fullName>
    </recommendedName>
</protein>
<dbReference type="Proteomes" id="UP001385951">
    <property type="component" value="Unassembled WGS sequence"/>
</dbReference>
<reference evidence="1 2" key="1">
    <citation type="submission" date="2022-09" db="EMBL/GenBank/DDBJ databases">
        <authorList>
            <person name="Palmer J.M."/>
        </authorList>
    </citation>
    <scope>NUCLEOTIDE SEQUENCE [LARGE SCALE GENOMIC DNA]</scope>
    <source>
        <strain evidence="1 2">DSM 7382</strain>
    </source>
</reference>
<dbReference type="PANTHER" id="PTHR42791">
    <property type="entry name" value="GNAT FAMILY ACETYLTRANSFERASE"/>
    <property type="match status" value="1"/>
</dbReference>
<gene>
    <name evidence="1" type="ORF">QCA50_000404</name>
</gene>
<dbReference type="PANTHER" id="PTHR42791:SF1">
    <property type="entry name" value="N-ACETYLTRANSFERASE DOMAIN-CONTAINING PROTEIN"/>
    <property type="match status" value="1"/>
</dbReference>
<evidence type="ECO:0000313" key="1">
    <source>
        <dbReference type="EMBL" id="KAK7695767.1"/>
    </source>
</evidence>
<dbReference type="AlphaFoldDB" id="A0AAW0GSZ9"/>
<dbReference type="EMBL" id="JASBNA010000001">
    <property type="protein sequence ID" value="KAK7695767.1"/>
    <property type="molecule type" value="Genomic_DNA"/>
</dbReference>
<dbReference type="SUPFAM" id="SSF55729">
    <property type="entry name" value="Acyl-CoA N-acyltransferases (Nat)"/>
    <property type="match status" value="1"/>
</dbReference>
<evidence type="ECO:0000313" key="2">
    <source>
        <dbReference type="Proteomes" id="UP001385951"/>
    </source>
</evidence>
<comment type="caution">
    <text evidence="1">The sequence shown here is derived from an EMBL/GenBank/DDBJ whole genome shotgun (WGS) entry which is preliminary data.</text>
</comment>
<evidence type="ECO:0008006" key="3">
    <source>
        <dbReference type="Google" id="ProtNLM"/>
    </source>
</evidence>
<name>A0AAW0GSZ9_9APHY</name>
<organism evidence="1 2">
    <name type="scientific">Cerrena zonata</name>
    <dbReference type="NCBI Taxonomy" id="2478898"/>
    <lineage>
        <taxon>Eukaryota</taxon>
        <taxon>Fungi</taxon>
        <taxon>Dikarya</taxon>
        <taxon>Basidiomycota</taxon>
        <taxon>Agaricomycotina</taxon>
        <taxon>Agaricomycetes</taxon>
        <taxon>Polyporales</taxon>
        <taxon>Cerrenaceae</taxon>
        <taxon>Cerrena</taxon>
    </lineage>
</organism>
<accession>A0AAW0GSZ9</accession>
<dbReference type="InterPro" id="IPR052523">
    <property type="entry name" value="Trichothecene_AcTrans"/>
</dbReference>
<keyword evidence="2" id="KW-1185">Reference proteome</keyword>
<proteinExistence type="predicted"/>
<dbReference type="InterPro" id="IPR016181">
    <property type="entry name" value="Acyl_CoA_acyltransferase"/>
</dbReference>
<dbReference type="Gene3D" id="3.40.630.30">
    <property type="match status" value="1"/>
</dbReference>
<sequence>MQKIDIASRQVLGEKRKWMLQLDIVATICIRQHRGYGSALVKVLIDKSDLESRGVWLVSSNVEENTRFYNSLGFRTVTTIFVGDSNPLWQEQPVPIAIMVREPKGTCQMV</sequence>